<keyword evidence="1 4" id="KW-0378">Hydrolase</keyword>
<evidence type="ECO:0000256" key="3">
    <source>
        <dbReference type="ARBA" id="ARBA00023098"/>
    </source>
</evidence>
<organism evidence="4 5">
    <name type="scientific">Pelomonas cellulosilytica</name>
    <dbReference type="NCBI Taxonomy" id="2906762"/>
    <lineage>
        <taxon>Bacteria</taxon>
        <taxon>Pseudomonadati</taxon>
        <taxon>Pseudomonadota</taxon>
        <taxon>Betaproteobacteria</taxon>
        <taxon>Burkholderiales</taxon>
        <taxon>Sphaerotilaceae</taxon>
        <taxon>Roseateles</taxon>
    </lineage>
</organism>
<dbReference type="Gene3D" id="3.40.50.1820">
    <property type="entry name" value="alpha/beta hydrolase"/>
    <property type="match status" value="1"/>
</dbReference>
<name>A0ABS8XS50_9BURK</name>
<dbReference type="GO" id="GO:0016787">
    <property type="term" value="F:hydrolase activity"/>
    <property type="evidence" value="ECO:0007669"/>
    <property type="project" value="UniProtKB-KW"/>
</dbReference>
<evidence type="ECO:0000256" key="1">
    <source>
        <dbReference type="ARBA" id="ARBA00022801"/>
    </source>
</evidence>
<keyword evidence="5" id="KW-1185">Reference proteome</keyword>
<evidence type="ECO:0000256" key="2">
    <source>
        <dbReference type="ARBA" id="ARBA00022963"/>
    </source>
</evidence>
<dbReference type="SUPFAM" id="SSF53474">
    <property type="entry name" value="alpha/beta-Hydrolases"/>
    <property type="match status" value="1"/>
</dbReference>
<proteinExistence type="predicted"/>
<reference evidence="4 5" key="1">
    <citation type="submission" date="2021-12" db="EMBL/GenBank/DDBJ databases">
        <title>Genome seq of P8.</title>
        <authorList>
            <person name="Seo T."/>
        </authorList>
    </citation>
    <scope>NUCLEOTIDE SEQUENCE [LARGE SCALE GENOMIC DNA]</scope>
    <source>
        <strain evidence="4 5">P8</strain>
    </source>
</reference>
<comment type="caution">
    <text evidence="4">The sequence shown here is derived from an EMBL/GenBank/DDBJ whole genome shotgun (WGS) entry which is preliminary data.</text>
</comment>
<sequence>MTAAIGVGCRLTSCPDAEQRVDLPLVLMYPAVAPATLRRLGPYDMTAAWDAAPAGTSLPLVVVSHGNNASPWTLRDLAAHLAREGFAVVLPEHVGNSRHDASLAGTLANLRNRPRHVSLALDAAMADPLLGAHLRQGPVGAVGLSIGGYTVLAAAGGRAWCGPHESPDGRPQRVEVVPDARLGALVLLAPATFWFAADEALRGVTQPILLRTGSHDTITPAEHGQRVCAGVADPNQVEHEVVPGAGHFSFLGVFPPSLNRPDFPPAQDPPGFDRATYQPRLWEDVARFLRRRL</sequence>
<keyword evidence="2" id="KW-0442">Lipid degradation</keyword>
<dbReference type="EMBL" id="JAJTWU010000001">
    <property type="protein sequence ID" value="MCE4553431.1"/>
    <property type="molecule type" value="Genomic_DNA"/>
</dbReference>
<dbReference type="PANTHER" id="PTHR10272:SF0">
    <property type="entry name" value="PLATELET-ACTIVATING FACTOR ACETYLHYDROLASE"/>
    <property type="match status" value="1"/>
</dbReference>
<dbReference type="RefSeq" id="WP_233370131.1">
    <property type="nucleotide sequence ID" value="NZ_JAJTWU010000001.1"/>
</dbReference>
<dbReference type="PIRSF" id="PIRSF031982">
    <property type="entry name" value="UCP031982_abhydr"/>
    <property type="match status" value="1"/>
</dbReference>
<dbReference type="Proteomes" id="UP001200741">
    <property type="component" value="Unassembled WGS sequence"/>
</dbReference>
<evidence type="ECO:0000313" key="5">
    <source>
        <dbReference type="Proteomes" id="UP001200741"/>
    </source>
</evidence>
<protein>
    <submittedName>
        <fullName evidence="4">Alpha/beta hydrolase</fullName>
    </submittedName>
</protein>
<accession>A0ABS8XS50</accession>
<dbReference type="InterPro" id="IPR029058">
    <property type="entry name" value="AB_hydrolase_fold"/>
</dbReference>
<dbReference type="InterPro" id="IPR016986">
    <property type="entry name" value="UCP031982_abhydr"/>
</dbReference>
<dbReference type="PANTHER" id="PTHR10272">
    <property type="entry name" value="PLATELET-ACTIVATING FACTOR ACETYLHYDROLASE"/>
    <property type="match status" value="1"/>
</dbReference>
<evidence type="ECO:0000313" key="4">
    <source>
        <dbReference type="EMBL" id="MCE4553431.1"/>
    </source>
</evidence>
<gene>
    <name evidence="4" type="ORF">LXT13_03090</name>
</gene>
<keyword evidence="3" id="KW-0443">Lipid metabolism</keyword>